<protein>
    <submittedName>
        <fullName evidence="3">Uncharacterized protein</fullName>
    </submittedName>
</protein>
<sequence>MSNLSVQIALDFVECTKEQKERFLLHLEDLNWKPLNPNKLWTAEFDNSKNKENKLKNIEQELINAKQISKLYELDYVIIADEEIYFNQLT</sequence>
<evidence type="ECO:0000313" key="2">
    <source>
        <dbReference type="EMBL" id="RRT94130.1"/>
    </source>
</evidence>
<gene>
    <name evidence="2" type="ORF">EGI89_01825</name>
    <name evidence="3" type="ORF">NCTC13456_03429</name>
</gene>
<evidence type="ECO:0000313" key="4">
    <source>
        <dbReference type="Proteomes" id="UP000254737"/>
    </source>
</evidence>
<proteinExistence type="predicted"/>
<organism evidence="3 4">
    <name type="scientific">Empedobacter falsenii</name>
    <dbReference type="NCBI Taxonomy" id="343874"/>
    <lineage>
        <taxon>Bacteria</taxon>
        <taxon>Pseudomonadati</taxon>
        <taxon>Bacteroidota</taxon>
        <taxon>Flavobacteriia</taxon>
        <taxon>Flavobacteriales</taxon>
        <taxon>Weeksellaceae</taxon>
        <taxon>Empedobacter</taxon>
    </lineage>
</organism>
<dbReference type="Proteomes" id="UP000254737">
    <property type="component" value="Unassembled WGS sequence"/>
</dbReference>
<feature type="coiled-coil region" evidence="1">
    <location>
        <begin position="48"/>
        <end position="75"/>
    </location>
</feature>
<name>A0A376J4L4_9FLAO</name>
<keyword evidence="1" id="KW-0175">Coiled coil</keyword>
<accession>A0A376J4L4</accession>
<dbReference type="EMBL" id="RHPO01000002">
    <property type="protein sequence ID" value="RRT94130.1"/>
    <property type="molecule type" value="Genomic_DNA"/>
</dbReference>
<dbReference type="EMBL" id="UFXS01000002">
    <property type="protein sequence ID" value="STE54613.1"/>
    <property type="molecule type" value="Genomic_DNA"/>
</dbReference>
<dbReference type="RefSeq" id="WP_038333228.1">
    <property type="nucleotide sequence ID" value="NZ_JAAGKM010000005.1"/>
</dbReference>
<dbReference type="Proteomes" id="UP000267844">
    <property type="component" value="Unassembled WGS sequence"/>
</dbReference>
<reference evidence="2 5" key="2">
    <citation type="submission" date="2018-10" db="EMBL/GenBank/DDBJ databases">
        <title>Transmission dynamics of multidrug resistant bacteria on intensive care unit surfaces.</title>
        <authorList>
            <person name="D'Souza A.W."/>
            <person name="Potter R.F."/>
            <person name="Wallace M."/>
            <person name="Shupe A."/>
            <person name="Patel S."/>
            <person name="Sun S."/>
            <person name="Gul D."/>
            <person name="Kwon J.H."/>
            <person name="Andleeb S."/>
            <person name="Burnham C.-A.D."/>
            <person name="Dantas G."/>
        </authorList>
    </citation>
    <scope>NUCLEOTIDE SEQUENCE [LARGE SCALE GENOMIC DNA]</scope>
    <source>
        <strain evidence="2 5">WF_348</strain>
    </source>
</reference>
<dbReference type="AlphaFoldDB" id="A0A376J4L4"/>
<evidence type="ECO:0000313" key="5">
    <source>
        <dbReference type="Proteomes" id="UP000267844"/>
    </source>
</evidence>
<reference evidence="3 4" key="1">
    <citation type="submission" date="2018-06" db="EMBL/GenBank/DDBJ databases">
        <authorList>
            <consortium name="Pathogen Informatics"/>
            <person name="Doyle S."/>
        </authorList>
    </citation>
    <scope>NUCLEOTIDE SEQUENCE [LARGE SCALE GENOMIC DNA]</scope>
    <source>
        <strain evidence="3 4">NCTC13456</strain>
    </source>
</reference>
<evidence type="ECO:0000256" key="1">
    <source>
        <dbReference type="SAM" id="Coils"/>
    </source>
</evidence>
<dbReference type="STRING" id="343874.GCA_000805695_03295"/>
<evidence type="ECO:0000313" key="3">
    <source>
        <dbReference type="EMBL" id="STE54613.1"/>
    </source>
</evidence>
<dbReference type="OrthoDB" id="1449439at2"/>